<evidence type="ECO:0000256" key="1">
    <source>
        <dbReference type="ARBA" id="ARBA00004370"/>
    </source>
</evidence>
<comment type="similarity">
    <text evidence="2">Belongs to the UPF0057 (PMP3) family.</text>
</comment>
<organism evidence="7 8">
    <name type="scientific">Aliicoccus persicus</name>
    <dbReference type="NCBI Taxonomy" id="930138"/>
    <lineage>
        <taxon>Bacteria</taxon>
        <taxon>Bacillati</taxon>
        <taxon>Bacillota</taxon>
        <taxon>Bacilli</taxon>
        <taxon>Bacillales</taxon>
        <taxon>Staphylococcaceae</taxon>
        <taxon>Aliicoccus</taxon>
    </lineage>
</organism>
<evidence type="ECO:0000256" key="3">
    <source>
        <dbReference type="ARBA" id="ARBA00022692"/>
    </source>
</evidence>
<accession>A0A921B4P9</accession>
<reference evidence="7" key="2">
    <citation type="submission" date="2021-09" db="EMBL/GenBank/DDBJ databases">
        <authorList>
            <person name="Gilroy R."/>
        </authorList>
    </citation>
    <scope>NUCLEOTIDE SEQUENCE</scope>
    <source>
        <strain evidence="7">6019</strain>
    </source>
</reference>
<dbReference type="Proteomes" id="UP000763505">
    <property type="component" value="Unassembled WGS sequence"/>
</dbReference>
<dbReference type="InterPro" id="IPR000612">
    <property type="entry name" value="PMP3"/>
</dbReference>
<proteinExistence type="inferred from homology"/>
<dbReference type="GO" id="GO:0016020">
    <property type="term" value="C:membrane"/>
    <property type="evidence" value="ECO:0007669"/>
    <property type="project" value="UniProtKB-SubCell"/>
</dbReference>
<name>A0A921B4P9_9STAP</name>
<reference evidence="7" key="1">
    <citation type="journal article" date="2021" name="PeerJ">
        <title>Extensive microbial diversity within the chicken gut microbiome revealed by metagenomics and culture.</title>
        <authorList>
            <person name="Gilroy R."/>
            <person name="Ravi A."/>
            <person name="Getino M."/>
            <person name="Pursley I."/>
            <person name="Horton D.L."/>
            <person name="Alikhan N.F."/>
            <person name="Baker D."/>
            <person name="Gharbi K."/>
            <person name="Hall N."/>
            <person name="Watson M."/>
            <person name="Adriaenssens E.M."/>
            <person name="Foster-Nyarko E."/>
            <person name="Jarju S."/>
            <person name="Secka A."/>
            <person name="Antonio M."/>
            <person name="Oren A."/>
            <person name="Chaudhuri R.R."/>
            <person name="La Ragione R."/>
            <person name="Hildebrand F."/>
            <person name="Pallen M.J."/>
        </authorList>
    </citation>
    <scope>NUCLEOTIDE SEQUENCE</scope>
    <source>
        <strain evidence="7">6019</strain>
    </source>
</reference>
<dbReference type="EMBL" id="DYYI01000012">
    <property type="protein sequence ID" value="HJE19004.1"/>
    <property type="molecule type" value="Genomic_DNA"/>
</dbReference>
<evidence type="ECO:0000313" key="8">
    <source>
        <dbReference type="Proteomes" id="UP000763505"/>
    </source>
</evidence>
<dbReference type="AlphaFoldDB" id="A0A921B4P9"/>
<keyword evidence="5 6" id="KW-0472">Membrane</keyword>
<evidence type="ECO:0000256" key="4">
    <source>
        <dbReference type="ARBA" id="ARBA00022989"/>
    </source>
</evidence>
<feature type="transmembrane region" description="Helical" evidence="6">
    <location>
        <begin position="28"/>
        <end position="45"/>
    </location>
</feature>
<dbReference type="Pfam" id="PF01679">
    <property type="entry name" value="Pmp3"/>
    <property type="match status" value="1"/>
</dbReference>
<protein>
    <submittedName>
        <fullName evidence="7">YqaE/Pmp3 family membrane protein</fullName>
    </submittedName>
</protein>
<sequence>MMYLLAVIAPPIAVLFSGKPFQAILNVFLTLIVWLPGAIHAVLVVKERKDDARMRKYFNERR</sequence>
<keyword evidence="3 6" id="KW-0812">Transmembrane</keyword>
<evidence type="ECO:0000256" key="6">
    <source>
        <dbReference type="SAM" id="Phobius"/>
    </source>
</evidence>
<evidence type="ECO:0000256" key="2">
    <source>
        <dbReference type="ARBA" id="ARBA00009530"/>
    </source>
</evidence>
<evidence type="ECO:0000256" key="5">
    <source>
        <dbReference type="ARBA" id="ARBA00023136"/>
    </source>
</evidence>
<comment type="subcellular location">
    <subcellularLocation>
        <location evidence="1">Membrane</location>
    </subcellularLocation>
</comment>
<keyword evidence="4 6" id="KW-1133">Transmembrane helix</keyword>
<gene>
    <name evidence="7" type="ORF">K8V35_01450</name>
</gene>
<comment type="caution">
    <text evidence="7">The sequence shown here is derived from an EMBL/GenBank/DDBJ whole genome shotgun (WGS) entry which is preliminary data.</text>
</comment>
<evidence type="ECO:0000313" key="7">
    <source>
        <dbReference type="EMBL" id="HJE19004.1"/>
    </source>
</evidence>